<dbReference type="PANTHER" id="PTHR19848">
    <property type="entry name" value="WD40 REPEAT PROTEIN"/>
    <property type="match status" value="1"/>
</dbReference>
<feature type="region of interest" description="Disordered" evidence="6">
    <location>
        <begin position="38"/>
        <end position="62"/>
    </location>
</feature>
<gene>
    <name evidence="8" type="ORF">PPROV_000034400</name>
</gene>
<dbReference type="SUPFAM" id="SSF50978">
    <property type="entry name" value="WD40 repeat-like"/>
    <property type="match status" value="1"/>
</dbReference>
<dbReference type="InterPro" id="IPR036322">
    <property type="entry name" value="WD40_repeat_dom_sf"/>
</dbReference>
<keyword evidence="3" id="KW-0677">Repeat</keyword>
<dbReference type="Gene3D" id="2.130.10.10">
    <property type="entry name" value="YVTN repeat-like/Quinoprotein amine dehydrogenase"/>
    <property type="match status" value="1"/>
</dbReference>
<evidence type="ECO:0000256" key="1">
    <source>
        <dbReference type="ARBA" id="ARBA00004604"/>
    </source>
</evidence>
<feature type="repeat" description="WD" evidence="5">
    <location>
        <begin position="513"/>
        <end position="554"/>
    </location>
</feature>
<dbReference type="PRINTS" id="PR00319">
    <property type="entry name" value="GPROTEINB"/>
</dbReference>
<dbReference type="SMART" id="SM00320">
    <property type="entry name" value="WD40"/>
    <property type="match status" value="8"/>
</dbReference>
<keyword evidence="9" id="KW-1185">Reference proteome</keyword>
<proteinExistence type="predicted"/>
<feature type="repeat" description="WD" evidence="5">
    <location>
        <begin position="317"/>
        <end position="357"/>
    </location>
</feature>
<feature type="repeat" description="WD" evidence="5">
    <location>
        <begin position="470"/>
        <end position="512"/>
    </location>
</feature>
<feature type="repeat" description="WD" evidence="5">
    <location>
        <begin position="188"/>
        <end position="229"/>
    </location>
</feature>
<evidence type="ECO:0000256" key="4">
    <source>
        <dbReference type="ARBA" id="ARBA00023242"/>
    </source>
</evidence>
<dbReference type="InterPro" id="IPR001632">
    <property type="entry name" value="WD40_G-protein_beta-like"/>
</dbReference>
<accession>A0A830H4N6</accession>
<organism evidence="8 9">
    <name type="scientific">Pycnococcus provasolii</name>
    <dbReference type="NCBI Taxonomy" id="41880"/>
    <lineage>
        <taxon>Eukaryota</taxon>
        <taxon>Viridiplantae</taxon>
        <taxon>Chlorophyta</taxon>
        <taxon>Pseudoscourfieldiophyceae</taxon>
        <taxon>Pseudoscourfieldiales</taxon>
        <taxon>Pycnococcaceae</taxon>
        <taxon>Pycnococcus</taxon>
    </lineage>
</organism>
<dbReference type="GO" id="GO:0000027">
    <property type="term" value="P:ribosomal large subunit assembly"/>
    <property type="evidence" value="ECO:0007669"/>
    <property type="project" value="TreeGrafter"/>
</dbReference>
<dbReference type="CDD" id="cd00200">
    <property type="entry name" value="WD40"/>
    <property type="match status" value="1"/>
</dbReference>
<feature type="repeat" description="WD" evidence="5">
    <location>
        <begin position="555"/>
        <end position="588"/>
    </location>
</feature>
<comment type="subcellular location">
    <subcellularLocation>
        <location evidence="1">Nucleus</location>
        <location evidence="1">Nucleolus</location>
    </subcellularLocation>
</comment>
<dbReference type="InterPro" id="IPR020472">
    <property type="entry name" value="WD40_PAC1"/>
</dbReference>
<dbReference type="InterPro" id="IPR012972">
    <property type="entry name" value="NLE"/>
</dbReference>
<dbReference type="EMBL" id="BNJQ01000001">
    <property type="protein sequence ID" value="GHP01588.1"/>
    <property type="molecule type" value="Genomic_DNA"/>
</dbReference>
<dbReference type="PROSITE" id="PS00678">
    <property type="entry name" value="WD_REPEATS_1"/>
    <property type="match status" value="4"/>
</dbReference>
<keyword evidence="4" id="KW-0539">Nucleus</keyword>
<protein>
    <submittedName>
        <fullName evidence="8">Notchless protein 1</fullName>
    </submittedName>
</protein>
<dbReference type="AlphaFoldDB" id="A0A830H4N6"/>
<dbReference type="Pfam" id="PF08154">
    <property type="entry name" value="NLE"/>
    <property type="match status" value="1"/>
</dbReference>
<name>A0A830H4N6_9CHLO</name>
<dbReference type="Proteomes" id="UP000660262">
    <property type="component" value="Unassembled WGS sequence"/>
</dbReference>
<feature type="region of interest" description="Disordered" evidence="6">
    <location>
        <begin position="1"/>
        <end position="26"/>
    </location>
</feature>
<feature type="region of interest" description="Disordered" evidence="6">
    <location>
        <begin position="230"/>
        <end position="260"/>
    </location>
</feature>
<evidence type="ECO:0000256" key="5">
    <source>
        <dbReference type="PROSITE-ProRule" id="PRU00221"/>
    </source>
</evidence>
<evidence type="ECO:0000313" key="8">
    <source>
        <dbReference type="EMBL" id="GHP01588.1"/>
    </source>
</evidence>
<reference evidence="8" key="1">
    <citation type="submission" date="2020-10" db="EMBL/GenBank/DDBJ databases">
        <title>Unveiling of a novel bifunctional photoreceptor, Dualchrome1, isolated from a cosmopolitan green alga.</title>
        <authorList>
            <person name="Suzuki S."/>
            <person name="Kawachi M."/>
        </authorList>
    </citation>
    <scope>NUCLEOTIDE SEQUENCE</scope>
    <source>
        <strain evidence="8">NIES 2893</strain>
    </source>
</reference>
<evidence type="ECO:0000256" key="3">
    <source>
        <dbReference type="ARBA" id="ARBA00022737"/>
    </source>
</evidence>
<dbReference type="PROSITE" id="PS50294">
    <property type="entry name" value="WD_REPEATS_REGION"/>
    <property type="match status" value="6"/>
</dbReference>
<sequence>MAGVSIPLSKKLKRQNAPVRPSEHSDVAASLVVQLVREGAASSGGGENDDDAAHQEQQRTVIPQLDVPSTTTPEQLNAILNQMLKTTEEPVPYAFQVLGRELNGPLHKALAEAGGSAASAERTIEIKYVPQATFRVRAVTRCTATLPGHKDSVLKVSFSPDGRALCSGGGDCVVRLWDLSTQTPAEALEGHRGWVQAVAWSPDAALVATAGMDCETRVWRVRGDGATVSSTARRRKKAAGITAVPTGAEGSPATAPANEGATPCTVLRGHKKSVTSVAWRPAHLQLPARQLATSSRDGSVRVWDLGAITSQRCRLTLTMHTHAVTCVLWGGQDHIYTASRDASIAVWDAKDGRCLARLTGHAHWVNFISVSTEYVLRTAAFDHTGKFEGNTHPSHLVEDSPDAAAAMEAARKRYDAALRATTCKVGSLAEAVGERLVSASDDFTMFLWCPLGASRVGDTPQVHSKSIARMTGHVQLVNQACFSPDGGRHVASASFDKAIRLWDGTTGTYIAVLRGHVGAIYQLAWSADSRLLLSGSKDSTMKVWDIKTRRLKGDLPGHADEVFTCDWSPSSDRAASGGKDKVLKLWSF</sequence>
<dbReference type="OrthoDB" id="10267436at2759"/>
<keyword evidence="2 5" id="KW-0853">WD repeat</keyword>
<dbReference type="InterPro" id="IPR015943">
    <property type="entry name" value="WD40/YVTN_repeat-like_dom_sf"/>
</dbReference>
<evidence type="ECO:0000313" key="9">
    <source>
        <dbReference type="Proteomes" id="UP000660262"/>
    </source>
</evidence>
<feature type="repeat" description="WD" evidence="5">
    <location>
        <begin position="267"/>
        <end position="305"/>
    </location>
</feature>
<comment type="caution">
    <text evidence="8">The sequence shown here is derived from an EMBL/GenBank/DDBJ whole genome shotgun (WGS) entry which is preliminary data.</text>
</comment>
<feature type="domain" description="NLE" evidence="7">
    <location>
        <begin position="61"/>
        <end position="110"/>
    </location>
</feature>
<evidence type="ECO:0000256" key="6">
    <source>
        <dbReference type="SAM" id="MobiDB-lite"/>
    </source>
</evidence>
<evidence type="ECO:0000259" key="7">
    <source>
        <dbReference type="Pfam" id="PF08154"/>
    </source>
</evidence>
<dbReference type="InterPro" id="IPR019775">
    <property type="entry name" value="WD40_repeat_CS"/>
</dbReference>
<dbReference type="PROSITE" id="PS50082">
    <property type="entry name" value="WD_REPEATS_2"/>
    <property type="match status" value="7"/>
</dbReference>
<dbReference type="Pfam" id="PF00400">
    <property type="entry name" value="WD40"/>
    <property type="match status" value="7"/>
</dbReference>
<evidence type="ECO:0000256" key="2">
    <source>
        <dbReference type="ARBA" id="ARBA00022574"/>
    </source>
</evidence>
<dbReference type="InterPro" id="IPR001680">
    <property type="entry name" value="WD40_rpt"/>
</dbReference>
<dbReference type="PRINTS" id="PR00320">
    <property type="entry name" value="GPROTEINBRPT"/>
</dbReference>
<dbReference type="GO" id="GO:0005730">
    <property type="term" value="C:nucleolus"/>
    <property type="evidence" value="ECO:0007669"/>
    <property type="project" value="UniProtKB-SubCell"/>
</dbReference>
<dbReference type="PANTHER" id="PTHR19848:SF0">
    <property type="entry name" value="NOTCHLESS PROTEIN HOMOLOG 1"/>
    <property type="match status" value="1"/>
</dbReference>
<feature type="repeat" description="WD" evidence="5">
    <location>
        <begin position="146"/>
        <end position="187"/>
    </location>
</feature>